<dbReference type="PANTHER" id="PTHR11748">
    <property type="entry name" value="D-LACTATE DEHYDROGENASE"/>
    <property type="match status" value="1"/>
</dbReference>
<dbReference type="RefSeq" id="WP_220206580.1">
    <property type="nucleotide sequence ID" value="NZ_BNJK01000001.1"/>
</dbReference>
<dbReference type="PANTHER" id="PTHR11748:SF103">
    <property type="entry name" value="GLYCOLATE OXIDASE SUBUNIT GLCE"/>
    <property type="match status" value="1"/>
</dbReference>
<dbReference type="Pfam" id="PF02913">
    <property type="entry name" value="FAD-oxidase_C"/>
    <property type="match status" value="1"/>
</dbReference>
<organism evidence="6 7">
    <name type="scientific">Reticulibacter mediterranei</name>
    <dbReference type="NCBI Taxonomy" id="2778369"/>
    <lineage>
        <taxon>Bacteria</taxon>
        <taxon>Bacillati</taxon>
        <taxon>Chloroflexota</taxon>
        <taxon>Ktedonobacteria</taxon>
        <taxon>Ktedonobacterales</taxon>
        <taxon>Reticulibacteraceae</taxon>
        <taxon>Reticulibacter</taxon>
    </lineage>
</organism>
<dbReference type="InterPro" id="IPR036318">
    <property type="entry name" value="FAD-bd_PCMH-like_sf"/>
</dbReference>
<feature type="domain" description="FAD-binding PCMH-type" evidence="5">
    <location>
        <begin position="32"/>
        <end position="212"/>
    </location>
</feature>
<dbReference type="InterPro" id="IPR016169">
    <property type="entry name" value="FAD-bd_PCMH_sub2"/>
</dbReference>
<dbReference type="EMBL" id="BNJK01000001">
    <property type="protein sequence ID" value="GHO95924.1"/>
    <property type="molecule type" value="Genomic_DNA"/>
</dbReference>
<evidence type="ECO:0000313" key="6">
    <source>
        <dbReference type="EMBL" id="GHO95924.1"/>
    </source>
</evidence>
<protein>
    <submittedName>
        <fullName evidence="6">Glycolate oxidase</fullName>
    </submittedName>
</protein>
<dbReference type="InterPro" id="IPR016166">
    <property type="entry name" value="FAD-bd_PCMH"/>
</dbReference>
<dbReference type="GO" id="GO:0071949">
    <property type="term" value="F:FAD binding"/>
    <property type="evidence" value="ECO:0007669"/>
    <property type="project" value="InterPro"/>
</dbReference>
<dbReference type="GO" id="GO:0016491">
    <property type="term" value="F:oxidoreductase activity"/>
    <property type="evidence" value="ECO:0007669"/>
    <property type="project" value="UniProtKB-KW"/>
</dbReference>
<accession>A0A8J3II44</accession>
<evidence type="ECO:0000259" key="5">
    <source>
        <dbReference type="PROSITE" id="PS51387"/>
    </source>
</evidence>
<keyword evidence="7" id="KW-1185">Reference proteome</keyword>
<comment type="caution">
    <text evidence="6">The sequence shown here is derived from an EMBL/GenBank/DDBJ whole genome shotgun (WGS) entry which is preliminary data.</text>
</comment>
<gene>
    <name evidence="6" type="primary">glcE</name>
    <name evidence="6" type="ORF">KSF_059720</name>
</gene>
<comment type="cofactor">
    <cofactor evidence="1">
        <name>FAD</name>
        <dbReference type="ChEBI" id="CHEBI:57692"/>
    </cofactor>
</comment>
<dbReference type="InterPro" id="IPR006094">
    <property type="entry name" value="Oxid_FAD_bind_N"/>
</dbReference>
<keyword evidence="4" id="KW-0560">Oxidoreductase</keyword>
<dbReference type="AlphaFoldDB" id="A0A8J3II44"/>
<proteinExistence type="predicted"/>
<dbReference type="Proteomes" id="UP000597444">
    <property type="component" value="Unassembled WGS sequence"/>
</dbReference>
<evidence type="ECO:0000256" key="4">
    <source>
        <dbReference type="ARBA" id="ARBA00023002"/>
    </source>
</evidence>
<evidence type="ECO:0000256" key="2">
    <source>
        <dbReference type="ARBA" id="ARBA00022630"/>
    </source>
</evidence>
<sequence>MGKIETLANELQQQMPHVEIVADAEILRNYAVDGILPRLIVTPTTVTEATRVIELTQQHHLTLLPRGGGSRTNLGGLAEQIDVMLITTRLTHLLEHEAPDLTCHVEAGITLAQLQQQLATKGQRLSLDAPGADQATIGGLLATNASGPKRLRYGTARDLVIGLKVIQASGEVARSGGRVVKNVAGYDLNKLYIGSLGTLGVIVEANFKLHPLPASERTLLLTYTTADDVMRTVMAITRSSLTPSAIELIDARAANDMSDFFGFRLPTNGYTLAVNFEGSPATIERQINETHLLARKYHVLLGDDLEGEEQERFWEVVREHIQGSLTCKVSIPVSQIAPYLQTIDDVCQRHDLEAATIAHAGNGILYVELRPSDALQRLVPAIYELRITAQEERGSLVVERCPVDLKRRISIWGEPRGDFPMMQRLKQQFDPEGTFVRGRFLGGL</sequence>
<dbReference type="InterPro" id="IPR016164">
    <property type="entry name" value="FAD-linked_Oxase-like_C"/>
</dbReference>
<dbReference type="SUPFAM" id="SSF55103">
    <property type="entry name" value="FAD-linked oxidases, C-terminal domain"/>
    <property type="match status" value="1"/>
</dbReference>
<evidence type="ECO:0000313" key="7">
    <source>
        <dbReference type="Proteomes" id="UP000597444"/>
    </source>
</evidence>
<reference evidence="6" key="1">
    <citation type="submission" date="2020-10" db="EMBL/GenBank/DDBJ databases">
        <title>Taxonomic study of unclassified bacteria belonging to the class Ktedonobacteria.</title>
        <authorList>
            <person name="Yabe S."/>
            <person name="Wang C.M."/>
            <person name="Zheng Y."/>
            <person name="Sakai Y."/>
            <person name="Cavaletti L."/>
            <person name="Monciardini P."/>
            <person name="Donadio S."/>
        </authorList>
    </citation>
    <scope>NUCLEOTIDE SEQUENCE</scope>
    <source>
        <strain evidence="6">ID150040</strain>
    </source>
</reference>
<dbReference type="InterPro" id="IPR004113">
    <property type="entry name" value="FAD-bd_oxidored_4_C"/>
</dbReference>
<evidence type="ECO:0000256" key="1">
    <source>
        <dbReference type="ARBA" id="ARBA00001974"/>
    </source>
</evidence>
<evidence type="ECO:0000256" key="3">
    <source>
        <dbReference type="ARBA" id="ARBA00022827"/>
    </source>
</evidence>
<keyword evidence="3" id="KW-0274">FAD</keyword>
<dbReference type="Pfam" id="PF01565">
    <property type="entry name" value="FAD_binding_4"/>
    <property type="match status" value="1"/>
</dbReference>
<dbReference type="SUPFAM" id="SSF56176">
    <property type="entry name" value="FAD-binding/transporter-associated domain-like"/>
    <property type="match status" value="1"/>
</dbReference>
<name>A0A8J3II44_9CHLR</name>
<dbReference type="Gene3D" id="3.30.465.10">
    <property type="match status" value="1"/>
</dbReference>
<dbReference type="PROSITE" id="PS51387">
    <property type="entry name" value="FAD_PCMH"/>
    <property type="match status" value="1"/>
</dbReference>
<keyword evidence="2" id="KW-0285">Flavoprotein</keyword>